<name>A0ABD0PL35_CIRMR</name>
<feature type="non-terminal residue" evidence="1">
    <location>
        <position position="1"/>
    </location>
</feature>
<reference evidence="1 2" key="1">
    <citation type="submission" date="2024-05" db="EMBL/GenBank/DDBJ databases">
        <title>Genome sequencing and assembly of Indian major carp, Cirrhinus mrigala (Hamilton, 1822).</title>
        <authorList>
            <person name="Mohindra V."/>
            <person name="Chowdhury L.M."/>
            <person name="Lal K."/>
            <person name="Jena J.K."/>
        </authorList>
    </citation>
    <scope>NUCLEOTIDE SEQUENCE [LARGE SCALE GENOMIC DNA]</scope>
    <source>
        <strain evidence="1">CM1030</strain>
        <tissue evidence="1">Blood</tissue>
    </source>
</reference>
<protein>
    <submittedName>
        <fullName evidence="1">Uncharacterized protein</fullName>
    </submittedName>
</protein>
<gene>
    <name evidence="1" type="ORF">M9458_030732</name>
</gene>
<comment type="caution">
    <text evidence="1">The sequence shown here is derived from an EMBL/GenBank/DDBJ whole genome shotgun (WGS) entry which is preliminary data.</text>
</comment>
<keyword evidence="2" id="KW-1185">Reference proteome</keyword>
<dbReference type="AlphaFoldDB" id="A0ABD0PL35"/>
<proteinExistence type="predicted"/>
<evidence type="ECO:0000313" key="1">
    <source>
        <dbReference type="EMBL" id="KAL0174764.1"/>
    </source>
</evidence>
<feature type="non-terminal residue" evidence="1">
    <location>
        <position position="74"/>
    </location>
</feature>
<dbReference type="EMBL" id="JAMKFB020000015">
    <property type="protein sequence ID" value="KAL0174764.1"/>
    <property type="molecule type" value="Genomic_DNA"/>
</dbReference>
<accession>A0ABD0PL35</accession>
<sequence>KEITKKLGSPKQPSNPFLEMVKFLLERIAPVHIDTESISALIKQVNKSIEGTADDEDEGVPTEQAIRAGLELLK</sequence>
<evidence type="ECO:0000313" key="2">
    <source>
        <dbReference type="Proteomes" id="UP001529510"/>
    </source>
</evidence>
<organism evidence="1 2">
    <name type="scientific">Cirrhinus mrigala</name>
    <name type="common">Mrigala</name>
    <dbReference type="NCBI Taxonomy" id="683832"/>
    <lineage>
        <taxon>Eukaryota</taxon>
        <taxon>Metazoa</taxon>
        <taxon>Chordata</taxon>
        <taxon>Craniata</taxon>
        <taxon>Vertebrata</taxon>
        <taxon>Euteleostomi</taxon>
        <taxon>Actinopterygii</taxon>
        <taxon>Neopterygii</taxon>
        <taxon>Teleostei</taxon>
        <taxon>Ostariophysi</taxon>
        <taxon>Cypriniformes</taxon>
        <taxon>Cyprinidae</taxon>
        <taxon>Labeoninae</taxon>
        <taxon>Labeonini</taxon>
        <taxon>Cirrhinus</taxon>
    </lineage>
</organism>
<dbReference type="Proteomes" id="UP001529510">
    <property type="component" value="Unassembled WGS sequence"/>
</dbReference>